<dbReference type="EMBL" id="LT594324">
    <property type="protein sequence ID" value="SBT39305.1"/>
    <property type="molecule type" value="Genomic_DNA"/>
</dbReference>
<keyword evidence="2" id="KW-1185">Reference proteome</keyword>
<proteinExistence type="predicted"/>
<name>A0A1A8Z660_9ACTN</name>
<protein>
    <submittedName>
        <fullName evidence="1">Glycosyl transferases group 1</fullName>
    </submittedName>
</protein>
<dbReference type="AlphaFoldDB" id="A0A1A8Z660"/>
<dbReference type="PATRIC" id="fig|299146.4.peg.653"/>
<dbReference type="SUPFAM" id="SSF53756">
    <property type="entry name" value="UDP-Glycosyltransferase/glycogen phosphorylase"/>
    <property type="match status" value="1"/>
</dbReference>
<gene>
    <name evidence="1" type="ORF">GA0070621_0640</name>
</gene>
<dbReference type="RefSeq" id="WP_091191432.1">
    <property type="nucleotide sequence ID" value="NZ_LT594324.1"/>
</dbReference>
<dbReference type="GO" id="GO:0016740">
    <property type="term" value="F:transferase activity"/>
    <property type="evidence" value="ECO:0007669"/>
    <property type="project" value="UniProtKB-KW"/>
</dbReference>
<dbReference type="Gene3D" id="3.40.50.2000">
    <property type="entry name" value="Glycogen Phosphorylase B"/>
    <property type="match status" value="2"/>
</dbReference>
<evidence type="ECO:0000313" key="1">
    <source>
        <dbReference type="EMBL" id="SBT39305.1"/>
    </source>
</evidence>
<organism evidence="1 2">
    <name type="scientific">Micromonospora narathiwatensis</name>
    <dbReference type="NCBI Taxonomy" id="299146"/>
    <lineage>
        <taxon>Bacteria</taxon>
        <taxon>Bacillati</taxon>
        <taxon>Actinomycetota</taxon>
        <taxon>Actinomycetes</taxon>
        <taxon>Micromonosporales</taxon>
        <taxon>Micromonosporaceae</taxon>
        <taxon>Micromonospora</taxon>
    </lineage>
</organism>
<dbReference type="OrthoDB" id="8445658at2"/>
<dbReference type="Proteomes" id="UP000198765">
    <property type="component" value="Chromosome I"/>
</dbReference>
<reference evidence="1 2" key="1">
    <citation type="submission" date="2016-06" db="EMBL/GenBank/DDBJ databases">
        <authorList>
            <person name="Kjaerup R.B."/>
            <person name="Dalgaard T.S."/>
            <person name="Juul-Madsen H.R."/>
        </authorList>
    </citation>
    <scope>NUCLEOTIDE SEQUENCE [LARGE SCALE GENOMIC DNA]</scope>
    <source>
        <strain evidence="1 2">DSM 45248</strain>
    </source>
</reference>
<sequence>MASDQPGREASEVHPRVLVVGAEPFSYHTGTGITLSNLFRGWPADRLAQVHSAATPPANDVCGSFRFFPPRPAIVDRLVRRGRVPGRVAAGAGPAAPDAVRGGWRRLVHRELRAAADVRPLHVPRGLRSWAVRQQPDVIYSMLGSVRVMTLVRRLAEVTGAPVVPHFMDDWPSTLYAARDLGGLGRWRLTEAIRQVVRRAPFGLCIGDEMAREYEGRYGIRFTAFMNCVDQAAFDQYRESRPVGVDATGRQVVEFVYVGGLHLGRWESLARIGRALETAVPGSARLTVHAPERDLARYGDAFRPLSAVRLGHSVASTEVGGVLAGADVLVHVESFAPDTARYTRLSVSTKLPQYLAAGRPVLAHGPAELASMRHLQRAGAAVIVGAEESTLLAVRIAQLCADPALRQRLGDSGHAFAKLCHGQQQVAERFAAELARAARRS</sequence>
<evidence type="ECO:0000313" key="2">
    <source>
        <dbReference type="Proteomes" id="UP000198765"/>
    </source>
</evidence>
<keyword evidence="1" id="KW-0808">Transferase</keyword>
<accession>A0A1A8Z660</accession>